<reference evidence="1" key="1">
    <citation type="submission" date="2023-04" db="EMBL/GenBank/DDBJ databases">
        <title>Chromosome-level genome of Chaenocephalus aceratus.</title>
        <authorList>
            <person name="Park H."/>
        </authorList>
    </citation>
    <scope>NUCLEOTIDE SEQUENCE</scope>
    <source>
        <strain evidence="1">DE</strain>
        <tissue evidence="1">Muscle</tissue>
    </source>
</reference>
<name>A0AAD9B2E0_DISEL</name>
<organism evidence="1 2">
    <name type="scientific">Dissostichus eleginoides</name>
    <name type="common">Patagonian toothfish</name>
    <name type="synonym">Dissostichus amissus</name>
    <dbReference type="NCBI Taxonomy" id="100907"/>
    <lineage>
        <taxon>Eukaryota</taxon>
        <taxon>Metazoa</taxon>
        <taxon>Chordata</taxon>
        <taxon>Craniata</taxon>
        <taxon>Vertebrata</taxon>
        <taxon>Euteleostomi</taxon>
        <taxon>Actinopterygii</taxon>
        <taxon>Neopterygii</taxon>
        <taxon>Teleostei</taxon>
        <taxon>Neoteleostei</taxon>
        <taxon>Acanthomorphata</taxon>
        <taxon>Eupercaria</taxon>
        <taxon>Perciformes</taxon>
        <taxon>Notothenioidei</taxon>
        <taxon>Nototheniidae</taxon>
        <taxon>Dissostichus</taxon>
    </lineage>
</organism>
<protein>
    <submittedName>
        <fullName evidence="1">Zinc finger protein 559</fullName>
    </submittedName>
</protein>
<evidence type="ECO:0000313" key="1">
    <source>
        <dbReference type="EMBL" id="KAK1874929.1"/>
    </source>
</evidence>
<gene>
    <name evidence="1" type="ORF">KUDE01_006677</name>
</gene>
<feature type="non-terminal residue" evidence="1">
    <location>
        <position position="62"/>
    </location>
</feature>
<dbReference type="AlphaFoldDB" id="A0AAD9B2E0"/>
<dbReference type="Proteomes" id="UP001228049">
    <property type="component" value="Unassembled WGS sequence"/>
</dbReference>
<evidence type="ECO:0000313" key="2">
    <source>
        <dbReference type="Proteomes" id="UP001228049"/>
    </source>
</evidence>
<dbReference type="EMBL" id="JASDAP010000486">
    <property type="protein sequence ID" value="KAK1874929.1"/>
    <property type="molecule type" value="Genomic_DNA"/>
</dbReference>
<sequence>PPSGCLVPHAGPRANTAAWAEALIYSSSEVGGALGGVADYRPSSDLNECVRVRGGERGGEQP</sequence>
<keyword evidence="2" id="KW-1185">Reference proteome</keyword>
<proteinExistence type="predicted"/>
<feature type="non-terminal residue" evidence="1">
    <location>
        <position position="1"/>
    </location>
</feature>
<accession>A0AAD9B2E0</accession>
<comment type="caution">
    <text evidence="1">The sequence shown here is derived from an EMBL/GenBank/DDBJ whole genome shotgun (WGS) entry which is preliminary data.</text>
</comment>